<gene>
    <name evidence="3" type="ORF">DM01DRAFT_1336219</name>
</gene>
<keyword evidence="4" id="KW-1185">Reference proteome</keyword>
<keyword evidence="2" id="KW-0408">Iron</keyword>
<feature type="binding site" description="axial binding residue" evidence="2">
    <location>
        <position position="512"/>
    </location>
    <ligand>
        <name>heme</name>
        <dbReference type="ChEBI" id="CHEBI:30413"/>
    </ligand>
    <ligandPart>
        <name>Fe</name>
        <dbReference type="ChEBI" id="CHEBI:18248"/>
    </ligandPart>
</feature>
<reference evidence="3 4" key="1">
    <citation type="submission" date="2016-07" db="EMBL/GenBank/DDBJ databases">
        <title>Pervasive Adenine N6-methylation of Active Genes in Fungi.</title>
        <authorList>
            <consortium name="DOE Joint Genome Institute"/>
            <person name="Mondo S.J."/>
            <person name="Dannebaum R.O."/>
            <person name="Kuo R.C."/>
            <person name="Labutti K."/>
            <person name="Haridas S."/>
            <person name="Kuo A."/>
            <person name="Salamov A."/>
            <person name="Ahrendt S.R."/>
            <person name="Lipzen A."/>
            <person name="Sullivan W."/>
            <person name="Andreopoulos W.B."/>
            <person name="Clum A."/>
            <person name="Lindquist E."/>
            <person name="Daum C."/>
            <person name="Ramamoorthy G.K."/>
            <person name="Gryganskyi A."/>
            <person name="Culley D."/>
            <person name="Magnuson J.K."/>
            <person name="James T.Y."/>
            <person name="O'Malley M.A."/>
            <person name="Stajich J.E."/>
            <person name="Spatafora J.W."/>
            <person name="Visel A."/>
            <person name="Grigoriev I.V."/>
        </authorList>
    </citation>
    <scope>NUCLEOTIDE SEQUENCE [LARGE SCALE GENOMIC DNA]</scope>
    <source>
        <strain evidence="3 4">NRRL 3301</strain>
    </source>
</reference>
<accession>A0A1X2GIH2</accession>
<evidence type="ECO:0000313" key="3">
    <source>
        <dbReference type="EMBL" id="ORX53689.1"/>
    </source>
</evidence>
<proteinExistence type="inferred from homology"/>
<keyword evidence="2" id="KW-0479">Metal-binding</keyword>
<dbReference type="PRINTS" id="PR00463">
    <property type="entry name" value="EP450I"/>
</dbReference>
<protein>
    <submittedName>
        <fullName evidence="3">Cytochrome P450</fullName>
    </submittedName>
</protein>
<dbReference type="PRINTS" id="PR00385">
    <property type="entry name" value="P450"/>
</dbReference>
<dbReference type="GO" id="GO:0020037">
    <property type="term" value="F:heme binding"/>
    <property type="evidence" value="ECO:0007669"/>
    <property type="project" value="InterPro"/>
</dbReference>
<dbReference type="GO" id="GO:0005506">
    <property type="term" value="F:iron ion binding"/>
    <property type="evidence" value="ECO:0007669"/>
    <property type="project" value="InterPro"/>
</dbReference>
<dbReference type="GO" id="GO:0016705">
    <property type="term" value="F:oxidoreductase activity, acting on paired donors, with incorporation or reduction of molecular oxygen"/>
    <property type="evidence" value="ECO:0007669"/>
    <property type="project" value="InterPro"/>
</dbReference>
<dbReference type="PANTHER" id="PTHR24291">
    <property type="entry name" value="CYTOCHROME P450 FAMILY 4"/>
    <property type="match status" value="1"/>
</dbReference>
<dbReference type="InterPro" id="IPR001128">
    <property type="entry name" value="Cyt_P450"/>
</dbReference>
<evidence type="ECO:0000256" key="2">
    <source>
        <dbReference type="PIRSR" id="PIRSR602401-1"/>
    </source>
</evidence>
<keyword evidence="2" id="KW-0349">Heme</keyword>
<dbReference type="CDD" id="cd11069">
    <property type="entry name" value="CYP_FUM15-like"/>
    <property type="match status" value="1"/>
</dbReference>
<dbReference type="EMBL" id="MCGT01000015">
    <property type="protein sequence ID" value="ORX53689.1"/>
    <property type="molecule type" value="Genomic_DNA"/>
</dbReference>
<dbReference type="InterPro" id="IPR050196">
    <property type="entry name" value="Cytochrome_P450_Monoox"/>
</dbReference>
<evidence type="ECO:0000256" key="1">
    <source>
        <dbReference type="ARBA" id="ARBA00010617"/>
    </source>
</evidence>
<name>A0A1X2GIH2_9FUNG</name>
<comment type="similarity">
    <text evidence="1">Belongs to the cytochrome P450 family.</text>
</comment>
<organism evidence="3 4">
    <name type="scientific">Hesseltinella vesiculosa</name>
    <dbReference type="NCBI Taxonomy" id="101127"/>
    <lineage>
        <taxon>Eukaryota</taxon>
        <taxon>Fungi</taxon>
        <taxon>Fungi incertae sedis</taxon>
        <taxon>Mucoromycota</taxon>
        <taxon>Mucoromycotina</taxon>
        <taxon>Mucoromycetes</taxon>
        <taxon>Mucorales</taxon>
        <taxon>Cunninghamellaceae</taxon>
        <taxon>Hesseltinella</taxon>
    </lineage>
</organism>
<dbReference type="SUPFAM" id="SSF48264">
    <property type="entry name" value="Cytochrome P450"/>
    <property type="match status" value="1"/>
</dbReference>
<dbReference type="PANTHER" id="PTHR24291:SF175">
    <property type="entry name" value="CYTOCHROME P450"/>
    <property type="match status" value="1"/>
</dbReference>
<comment type="caution">
    <text evidence="3">The sequence shown here is derived from an EMBL/GenBank/DDBJ whole genome shotgun (WGS) entry which is preliminary data.</text>
</comment>
<dbReference type="InterPro" id="IPR036396">
    <property type="entry name" value="Cyt_P450_sf"/>
</dbReference>
<dbReference type="Proteomes" id="UP000242146">
    <property type="component" value="Unassembled WGS sequence"/>
</dbReference>
<dbReference type="OrthoDB" id="1470350at2759"/>
<dbReference type="Gene3D" id="1.10.630.10">
    <property type="entry name" value="Cytochrome P450"/>
    <property type="match status" value="1"/>
</dbReference>
<dbReference type="Pfam" id="PF00067">
    <property type="entry name" value="p450"/>
    <property type="match status" value="1"/>
</dbReference>
<dbReference type="InterPro" id="IPR002401">
    <property type="entry name" value="Cyt_P450_E_grp-I"/>
</dbReference>
<evidence type="ECO:0000313" key="4">
    <source>
        <dbReference type="Proteomes" id="UP000242146"/>
    </source>
</evidence>
<dbReference type="AlphaFoldDB" id="A0A1X2GIH2"/>
<sequence>MSIVEKSTQLLSNVESLVRTYVDTYIVPKLGIHASVRQVLIATGALTTFTYVISKYFIYRLWLHPTNKIPGPPVDWIPFAGNMPEIIREESGAPHKIWTKKYGGIVSYKGAWNSNRILVTDPNLVKQVLTTHSYDYIKPPATSEFLRRILGNGLLVAEGDIHRMQRKMLNPAFSLSALRGMVPLMTVPGVRLRRKWLSQAKESTEPVELIVSKDLSLATLDVIGITAMGSNFESLDKYNTPDENKISRAYLDVFSVDASLVRVLAFFFPLLGKLPTKRALEVKEHRRQLDLETRKLVDQGILRNKSVSNDLTLEQERAKDLLDLMVKSVDEASGYSMTPEDLQNQCLTFLAAGHETTSVALSWCLWLLAKNPEIQDALREEVRPVFQKINTEHSIYQNPLDSHRVRSQQEANIPDYNTIDNLPLLNNVCKETLRLIPPVPLTVRIADKTRPLGQYVIPKGTIVAISPVVSHHSPEIWGDDVMDFRPSRWNEDRAKAVSPYEYMPFLAGVRQCIGNKFAMIEMKTLLALLIMDLKYTEKEGFHPIKKQQVTLRPSPNMTLMVTPA</sequence>
<dbReference type="GO" id="GO:0004497">
    <property type="term" value="F:monooxygenase activity"/>
    <property type="evidence" value="ECO:0007669"/>
    <property type="project" value="InterPro"/>
</dbReference>
<dbReference type="STRING" id="101127.A0A1X2GIH2"/>
<comment type="cofactor">
    <cofactor evidence="2">
        <name>heme</name>
        <dbReference type="ChEBI" id="CHEBI:30413"/>
    </cofactor>
</comment>